<dbReference type="Pfam" id="PF01712">
    <property type="entry name" value="dNK"/>
    <property type="match status" value="1"/>
</dbReference>
<protein>
    <submittedName>
        <fullName evidence="2">ORF28</fullName>
    </submittedName>
</protein>
<dbReference type="SUPFAM" id="SSF52540">
    <property type="entry name" value="P-loop containing nucleoside triphosphate hydrolases"/>
    <property type="match status" value="1"/>
</dbReference>
<feature type="domain" description="Deoxynucleoside kinase" evidence="1">
    <location>
        <begin position="13"/>
        <end position="240"/>
    </location>
</feature>
<reference evidence="2" key="1">
    <citation type="journal article" date="2023" name="Front. Mar. Sci.">
        <title>Tracing the invertebrate herpesviruses in the global sequence datasets.</title>
        <authorList>
            <person name="Rosani U."/>
            <person name="Gaia M."/>
            <person name="Delmont T.O."/>
            <person name="Krupovic M."/>
        </authorList>
    </citation>
    <scope>NUCLEOTIDE SEQUENCE</scope>
    <source>
        <strain evidence="2">MalacoHV2/Med/2018 153</strain>
    </source>
</reference>
<dbReference type="Gene3D" id="3.40.50.300">
    <property type="entry name" value="P-loop containing nucleotide triphosphate hydrolases"/>
    <property type="match status" value="1"/>
</dbReference>
<evidence type="ECO:0000313" key="2">
    <source>
        <dbReference type="EMBL" id="DBA11568.1"/>
    </source>
</evidence>
<proteinExistence type="predicted"/>
<name>A0AA48SF09_9VIRU</name>
<dbReference type="EMBL" id="BK063060">
    <property type="protein sequence ID" value="DBA11568.1"/>
    <property type="molecule type" value="Genomic_DNA"/>
</dbReference>
<organism evidence="2">
    <name type="scientific">Malaco herpesvirus 2</name>
    <dbReference type="NCBI Taxonomy" id="3031798"/>
    <lineage>
        <taxon>Viruses</taxon>
        <taxon>Duplodnaviria</taxon>
        <taxon>Heunggongvirae</taxon>
        <taxon>Peploviricota</taxon>
        <taxon>Herviviricetes</taxon>
        <taxon>Herpesvirales</taxon>
        <taxon>Malacoherpesviridae</taxon>
    </lineage>
</organism>
<evidence type="ECO:0000259" key="1">
    <source>
        <dbReference type="Pfam" id="PF01712"/>
    </source>
</evidence>
<dbReference type="InterPro" id="IPR031314">
    <property type="entry name" value="DNK_dom"/>
</dbReference>
<dbReference type="InterPro" id="IPR027417">
    <property type="entry name" value="P-loop_NTPase"/>
</dbReference>
<reference evidence="2" key="2">
    <citation type="submission" date="2023-01" db="EMBL/GenBank/DDBJ databases">
        <authorList>
            <person name="Rosani U."/>
            <person name="Delmont T.O."/>
            <person name="Gaia M."/>
            <person name="Krupovic M."/>
        </authorList>
    </citation>
    <scope>NUCLEOTIDE SEQUENCE</scope>
    <source>
        <strain evidence="2">MalacoHV2/Med/2018 153</strain>
    </source>
</reference>
<sequence>MVKYKFKSAHLVIIEGVPGAGKSTLVQHITPILKECFRNDIVYLNNKPLNCNSDELVLDGNFLKLIYDHKINGLHLNQSVNIGFDMIAAEQSCLLQFERSDLTAKRLILIQERTSITSFGIFSASQYYHLREAPCRNSNINYYDNNWECVKRIKDTGINLSTITYNNIIHFSSCDIIFMECSAENSLKNVQRRGRMFEKEGYCYDYAKFLEKAQLKFLDLLNGKNSDIYLDRVSPIKDIIKNYNTIRIDMNLHFDHDVNENMDNIIRYVMKNISVQP</sequence>
<accession>A0AA48SF09</accession>